<reference evidence="1" key="1">
    <citation type="submission" date="2020-05" db="EMBL/GenBank/DDBJ databases">
        <authorList>
            <person name="Chiriac C."/>
            <person name="Salcher M."/>
            <person name="Ghai R."/>
            <person name="Kavagutti S V."/>
        </authorList>
    </citation>
    <scope>NUCLEOTIDE SEQUENCE</scope>
</reference>
<protein>
    <submittedName>
        <fullName evidence="1">Uncharacterized protein</fullName>
    </submittedName>
</protein>
<proteinExistence type="predicted"/>
<name>A0A6J7WRA9_9CAUD</name>
<evidence type="ECO:0000313" key="1">
    <source>
        <dbReference type="EMBL" id="CAB5220436.1"/>
    </source>
</evidence>
<accession>A0A6J7WRA9</accession>
<sequence length="144" mass="15936">MSVTIDFKPASSATIALLDKLGITERPTSQTHASRLIYAEQARLANRMPTEKQKAAVFAIGIDKDTNERMTSWTGRDLPGVRHREISFQIELLNLLAKLDTAQTQSEVNTAAVELIETVRTRLTKASKTAAYQDHVVTPEDAPM</sequence>
<organism evidence="1">
    <name type="scientific">uncultured Caudovirales phage</name>
    <dbReference type="NCBI Taxonomy" id="2100421"/>
    <lineage>
        <taxon>Viruses</taxon>
        <taxon>Duplodnaviria</taxon>
        <taxon>Heunggongvirae</taxon>
        <taxon>Uroviricota</taxon>
        <taxon>Caudoviricetes</taxon>
        <taxon>Peduoviridae</taxon>
        <taxon>Maltschvirus</taxon>
        <taxon>Maltschvirus maltsch</taxon>
    </lineage>
</organism>
<dbReference type="EMBL" id="LR798284">
    <property type="protein sequence ID" value="CAB5220436.1"/>
    <property type="molecule type" value="Genomic_DNA"/>
</dbReference>
<gene>
    <name evidence="1" type="ORF">UFOVP236_56</name>
</gene>